<reference evidence="1" key="1">
    <citation type="submission" date="2014-07" db="EMBL/GenBank/DDBJ databases">
        <authorList>
            <person name="Hornung V.Bastian."/>
        </authorList>
    </citation>
    <scope>NUCLEOTIDE SEQUENCE</scope>
    <source>
        <strain evidence="1">PCE-S</strain>
    </source>
</reference>
<organism evidence="1">
    <name type="scientific">Desulfitobacterium hafniense</name>
    <name type="common">Desulfitobacterium frappieri</name>
    <dbReference type="NCBI Taxonomy" id="49338"/>
    <lineage>
        <taxon>Bacteria</taxon>
        <taxon>Bacillati</taxon>
        <taxon>Bacillota</taxon>
        <taxon>Clostridia</taxon>
        <taxon>Eubacteriales</taxon>
        <taxon>Desulfitobacteriaceae</taxon>
        <taxon>Desulfitobacterium</taxon>
    </lineage>
</organism>
<dbReference type="RefSeq" id="WP_005815448.1">
    <property type="nucleotide sequence ID" value="NZ_CABKQQ010000054.1"/>
</dbReference>
<evidence type="ECO:0008006" key="2">
    <source>
        <dbReference type="Google" id="ProtNLM"/>
    </source>
</evidence>
<dbReference type="EMBL" id="LK996017">
    <property type="protein sequence ID" value="CDX05066.1"/>
    <property type="molecule type" value="Genomic_DNA"/>
</dbReference>
<dbReference type="Pfam" id="PF20765">
    <property type="entry name" value="Phage_tail_terminator_8"/>
    <property type="match status" value="1"/>
</dbReference>
<dbReference type="PATRIC" id="fig|49338.4.peg.5576"/>
<dbReference type="AlphaFoldDB" id="A0A098BAZ7"/>
<proteinExistence type="predicted"/>
<protein>
    <recommendedName>
        <fullName evidence="2">Phage protein</fullName>
    </recommendedName>
</protein>
<gene>
    <name evidence="1" type="ORF">DPCES_5180</name>
</gene>
<name>A0A098BAZ7_DESHA</name>
<accession>A0A098BAZ7</accession>
<sequence length="145" mass="16275">MITSIEIMTRLQQLLAESYPDHSIYMEQSPEPSARPCFMLELVTADRFPVSCKTVQETVYFTITCFAVAEDDPASGSNPFVTQQGVLELFRTGYLAVADRKISVQASPGGRNEDQAYVDLQFEYFEDRSAGQDTAPLMKEVHTTF</sequence>
<dbReference type="InterPro" id="IPR049254">
    <property type="entry name" value="Phage_tail_terminator"/>
</dbReference>
<evidence type="ECO:0000313" key="1">
    <source>
        <dbReference type="EMBL" id="CDX05066.1"/>
    </source>
</evidence>